<keyword evidence="9 15" id="KW-1015">Disulfide bond</keyword>
<feature type="disulfide bond" evidence="15">
    <location>
        <begin position="51"/>
        <end position="59"/>
    </location>
</feature>
<comment type="caution">
    <text evidence="20">The sequence shown here is derived from an EMBL/GenBank/DDBJ whole genome shotgun (WGS) entry which is preliminary data.</text>
</comment>
<keyword evidence="10" id="KW-0325">Glycoprotein</keyword>
<feature type="compositionally biased region" description="Low complexity" evidence="17">
    <location>
        <begin position="514"/>
        <end position="523"/>
    </location>
</feature>
<evidence type="ECO:0000256" key="17">
    <source>
        <dbReference type="SAM" id="MobiDB-lite"/>
    </source>
</evidence>
<evidence type="ECO:0000256" key="16">
    <source>
        <dbReference type="PIRSR" id="PIRSR001024-5"/>
    </source>
</evidence>
<dbReference type="PANTHER" id="PTHR10357">
    <property type="entry name" value="ALPHA-AMYLASE FAMILY MEMBER"/>
    <property type="match status" value="1"/>
</dbReference>
<name>A0A9W4XSZ7_9PLEO</name>
<gene>
    <name evidence="20" type="ORF">PDIGIT_LOCUS15675</name>
</gene>
<dbReference type="CDD" id="cd11319">
    <property type="entry name" value="AmyAc_euk_AmyA"/>
    <property type="match status" value="1"/>
</dbReference>
<evidence type="ECO:0000256" key="11">
    <source>
        <dbReference type="ARBA" id="ARBA00023277"/>
    </source>
</evidence>
<feature type="binding site" evidence="16">
    <location>
        <position position="225"/>
    </location>
    <ligand>
        <name>substrate</name>
    </ligand>
</feature>
<dbReference type="Gene3D" id="2.60.40.1180">
    <property type="entry name" value="Golgi alpha-mannosidase II"/>
    <property type="match status" value="1"/>
</dbReference>
<evidence type="ECO:0000256" key="4">
    <source>
        <dbReference type="ARBA" id="ARBA00012595"/>
    </source>
</evidence>
<evidence type="ECO:0000256" key="3">
    <source>
        <dbReference type="ARBA" id="ARBA00008061"/>
    </source>
</evidence>
<feature type="disulfide bond" evidence="15">
    <location>
        <begin position="463"/>
        <end position="499"/>
    </location>
</feature>
<evidence type="ECO:0000313" key="21">
    <source>
        <dbReference type="Proteomes" id="UP001152607"/>
    </source>
</evidence>
<dbReference type="Pfam" id="PF09260">
    <property type="entry name" value="A_amylase_dom_C"/>
    <property type="match status" value="1"/>
</dbReference>
<feature type="disulfide bond" evidence="15">
    <location>
        <begin position="171"/>
        <end position="185"/>
    </location>
</feature>
<comment type="cofactor">
    <cofactor evidence="2">
        <name>Ca(2+)</name>
        <dbReference type="ChEBI" id="CHEBI:29108"/>
    </cofactor>
</comment>
<keyword evidence="21" id="KW-1185">Reference proteome</keyword>
<keyword evidence="8" id="KW-0106">Calcium</keyword>
<feature type="domain" description="Glycosyl hydrolase family 13 catalytic" evidence="19">
    <location>
        <begin position="34"/>
        <end position="390"/>
    </location>
</feature>
<comment type="similarity">
    <text evidence="3">Belongs to the glycosyl hydrolase 13 family.</text>
</comment>
<keyword evidence="5" id="KW-0479">Metal-binding</keyword>
<evidence type="ECO:0000256" key="9">
    <source>
        <dbReference type="ARBA" id="ARBA00023157"/>
    </source>
</evidence>
<dbReference type="EMBL" id="CAOQHR010000013">
    <property type="protein sequence ID" value="CAI6342468.1"/>
    <property type="molecule type" value="Genomic_DNA"/>
</dbReference>
<dbReference type="Pfam" id="PF00128">
    <property type="entry name" value="Alpha-amylase"/>
    <property type="match status" value="1"/>
</dbReference>
<dbReference type="FunFam" id="3.20.20.80:FF:000120">
    <property type="entry name" value="Alpha-amylase A"/>
    <property type="match status" value="1"/>
</dbReference>
<organism evidence="20 21">
    <name type="scientific">Periconia digitata</name>
    <dbReference type="NCBI Taxonomy" id="1303443"/>
    <lineage>
        <taxon>Eukaryota</taxon>
        <taxon>Fungi</taxon>
        <taxon>Dikarya</taxon>
        <taxon>Ascomycota</taxon>
        <taxon>Pezizomycotina</taxon>
        <taxon>Dothideomycetes</taxon>
        <taxon>Pleosporomycetidae</taxon>
        <taxon>Pleosporales</taxon>
        <taxon>Massarineae</taxon>
        <taxon>Periconiaceae</taxon>
        <taxon>Periconia</taxon>
    </lineage>
</organism>
<accession>A0A9W4XSZ7</accession>
<dbReference type="InterPro" id="IPR013780">
    <property type="entry name" value="Glyco_hydro_b"/>
</dbReference>
<dbReference type="SUPFAM" id="SSF51445">
    <property type="entry name" value="(Trans)glycosidases"/>
    <property type="match status" value="1"/>
</dbReference>
<keyword evidence="7" id="KW-0378">Hydrolase</keyword>
<evidence type="ECO:0000256" key="15">
    <source>
        <dbReference type="PIRSR" id="PIRSR001024-4"/>
    </source>
</evidence>
<dbReference type="PANTHER" id="PTHR10357:SF215">
    <property type="entry name" value="ALPHA-AMYLASE 1"/>
    <property type="match status" value="1"/>
</dbReference>
<evidence type="ECO:0000256" key="8">
    <source>
        <dbReference type="ARBA" id="ARBA00022837"/>
    </source>
</evidence>
<evidence type="ECO:0000259" key="19">
    <source>
        <dbReference type="SMART" id="SM00642"/>
    </source>
</evidence>
<evidence type="ECO:0000256" key="13">
    <source>
        <dbReference type="PIRSR" id="PIRSR001024-1"/>
    </source>
</evidence>
<dbReference type="EC" id="3.2.1.1" evidence="4"/>
<feature type="signal peptide" evidence="18">
    <location>
        <begin position="1"/>
        <end position="21"/>
    </location>
</feature>
<feature type="binding site" evidence="16">
    <location>
        <position position="365"/>
    </location>
    <ligand>
        <name>substrate</name>
    </ligand>
</feature>
<dbReference type="OrthoDB" id="204980at2759"/>
<keyword evidence="11" id="KW-0119">Carbohydrate metabolism</keyword>
<dbReference type="Proteomes" id="UP001152607">
    <property type="component" value="Unassembled WGS sequence"/>
</dbReference>
<evidence type="ECO:0000256" key="1">
    <source>
        <dbReference type="ARBA" id="ARBA00000548"/>
    </source>
</evidence>
<evidence type="ECO:0000313" key="20">
    <source>
        <dbReference type="EMBL" id="CAI6342468.1"/>
    </source>
</evidence>
<dbReference type="GO" id="GO:0016052">
    <property type="term" value="P:carbohydrate catabolic process"/>
    <property type="evidence" value="ECO:0007669"/>
    <property type="project" value="InterPro"/>
</dbReference>
<dbReference type="PIRSF" id="PIRSF001024">
    <property type="entry name" value="Alph-amyl_fung"/>
    <property type="match status" value="1"/>
</dbReference>
<feature type="active site" description="Nucleophile" evidence="13">
    <location>
        <position position="227"/>
    </location>
</feature>
<feature type="binding site" evidence="16">
    <location>
        <position position="318"/>
    </location>
    <ligand>
        <name>substrate</name>
    </ligand>
</feature>
<dbReference type="SMART" id="SM00642">
    <property type="entry name" value="Aamy"/>
    <property type="match status" value="1"/>
</dbReference>
<feature type="binding site" evidence="16">
    <location>
        <position position="143"/>
    </location>
    <ligand>
        <name>substrate</name>
    </ligand>
</feature>
<reference evidence="20" key="1">
    <citation type="submission" date="2023-01" db="EMBL/GenBank/DDBJ databases">
        <authorList>
            <person name="Van Ghelder C."/>
            <person name="Rancurel C."/>
        </authorList>
    </citation>
    <scope>NUCLEOTIDE SEQUENCE</scope>
    <source>
        <strain evidence="20">CNCM I-4278</strain>
    </source>
</reference>
<feature type="active site" description="Proton donor" evidence="13">
    <location>
        <position position="251"/>
    </location>
</feature>
<feature type="site" description="Transition state stabilizer" evidence="14">
    <location>
        <position position="318"/>
    </location>
</feature>
<dbReference type="GO" id="GO:0004556">
    <property type="term" value="F:alpha-amylase activity"/>
    <property type="evidence" value="ECO:0007669"/>
    <property type="project" value="UniProtKB-EC"/>
</dbReference>
<feature type="disulfide bond" evidence="15">
    <location>
        <begin position="261"/>
        <end position="304"/>
    </location>
</feature>
<dbReference type="InterPro" id="IPR013777">
    <property type="entry name" value="A-amylase-like"/>
</dbReference>
<comment type="catalytic activity">
    <reaction evidence="1">
        <text>Endohydrolysis of (1-&gt;4)-alpha-D-glucosidic linkages in polysaccharides containing three or more (1-&gt;4)-alpha-linked D-glucose units.</text>
        <dbReference type="EC" id="3.2.1.1"/>
    </reaction>
</comment>
<evidence type="ECO:0000256" key="12">
    <source>
        <dbReference type="ARBA" id="ARBA00023295"/>
    </source>
</evidence>
<dbReference type="InterPro" id="IPR017853">
    <property type="entry name" value="GH"/>
</dbReference>
<keyword evidence="6 18" id="KW-0732">Signal</keyword>
<evidence type="ECO:0000256" key="18">
    <source>
        <dbReference type="SAM" id="SignalP"/>
    </source>
</evidence>
<evidence type="ECO:0000256" key="10">
    <source>
        <dbReference type="ARBA" id="ARBA00023180"/>
    </source>
</evidence>
<dbReference type="InterPro" id="IPR015340">
    <property type="entry name" value="A_amylase_C_dom"/>
</dbReference>
<evidence type="ECO:0000256" key="5">
    <source>
        <dbReference type="ARBA" id="ARBA00022723"/>
    </source>
</evidence>
<evidence type="ECO:0000256" key="2">
    <source>
        <dbReference type="ARBA" id="ARBA00001913"/>
    </source>
</evidence>
<feature type="region of interest" description="Disordered" evidence="17">
    <location>
        <begin position="507"/>
        <end position="528"/>
    </location>
</feature>
<evidence type="ECO:0000256" key="6">
    <source>
        <dbReference type="ARBA" id="ARBA00022729"/>
    </source>
</evidence>
<feature type="chain" id="PRO_5040721912" description="alpha-amylase" evidence="18">
    <location>
        <begin position="22"/>
        <end position="561"/>
    </location>
</feature>
<evidence type="ECO:0000256" key="14">
    <source>
        <dbReference type="PIRSR" id="PIRSR001024-2"/>
    </source>
</evidence>
<keyword evidence="12" id="KW-0326">Glycosidase</keyword>
<dbReference type="GO" id="GO:0005509">
    <property type="term" value="F:calcium ion binding"/>
    <property type="evidence" value="ECO:0007669"/>
    <property type="project" value="InterPro"/>
</dbReference>
<dbReference type="Gene3D" id="3.20.20.80">
    <property type="entry name" value="Glycosidases"/>
    <property type="match status" value="1"/>
</dbReference>
<dbReference type="InterPro" id="IPR006047">
    <property type="entry name" value="GH13_cat_dom"/>
</dbReference>
<protein>
    <recommendedName>
        <fullName evidence="4">alpha-amylase</fullName>
        <ecNumber evidence="4">3.2.1.1</ecNumber>
    </recommendedName>
</protein>
<proteinExistence type="inferred from homology"/>
<sequence length="561" mass="61263">MLFNLPRTFALALATGGVASAATLEQWRSRSIYQVLTDRFARSDISTTAKCNTTAGEYCGGTYRGIIRKLDYIQDMGFSAIWISPVTYNIPEKTKFGYAWHGYWQQDLYRLNDHFGSAQDLKALSRALHARGMYLMVDVVTNHNGWNGPADSVDYSSYRPFNDQKYYHEPCAITDYTNQSIVEDCWLGDSTVPLPDLKTEDSTVRKMYNTWIAQLVSNYSIDGLRIDTVKYVDQPFWSSFQRAAGIFATGEVLSSNITFACDYQNQLSSVLHYPFYYAVIDFLNSTTGTTAPLLSAAATFKSSCKDPSVLTTFTENHDLPRIASQTPDLSLATNALALTLLWDGIPTVYAGQEQHYAGYADPDNREATWLSGYDRESELYNVVRVLNRVRSRALALDPRYATYNIWPLYSDAHTVVFRKGFPGANIVSVFSNTGSESASLSFNISSSAAGWKPGAEILEVLTCTKFVVPADGVVVVQVERGMPKVFFPLASAVGDLSICRVVHPGGKGSGAKGASGTTGAAGALPGETGRSVARPGGIGGWGKKKKAVAVAGVMAYEMLGA</sequence>
<evidence type="ECO:0000256" key="7">
    <source>
        <dbReference type="ARBA" id="ARBA00022801"/>
    </source>
</evidence>
<dbReference type="SUPFAM" id="SSF51011">
    <property type="entry name" value="Glycosyl hydrolase domain"/>
    <property type="match status" value="1"/>
</dbReference>
<dbReference type="AlphaFoldDB" id="A0A9W4XSZ7"/>
<feature type="binding site" evidence="16">
    <location>
        <position position="104"/>
    </location>
    <ligand>
        <name>substrate</name>
    </ligand>
</feature>